<dbReference type="AlphaFoldDB" id="A0A7J0EE28"/>
<gene>
    <name evidence="2" type="ORF">Acr_03g0006710</name>
</gene>
<accession>A0A7J0EE28</accession>
<sequence length="313" mass="35929">MKGVVGSSYTLPTEEAMERPRDCGSGPRFTFHARSPCLLARLPQRLSLRLRYGYYRSSYFSASYANEGQTSASNGLKVYDQHKSNNTGNQSKEKVLVWILKWRRDSGWAVLLDESRSHLVFRAERESQSITGMSLSYKMEEWLDSLFDFVANMDQWMLTSRGDFSGTIGGGGVKVFNLFGYDFERKPVKEVQNKTIGFPVRTDVPIPHRKANSTRNSSIVEVAEYEKGFTDESGKSCEVKFGSYCLWRQEHNEKMKDHMVKKLKDQLYVARAYYPSIAKLPAHDKLSNELKQNIQEFERFLSETTTDADLPQQ</sequence>
<dbReference type="GO" id="GO:0016740">
    <property type="term" value="F:transferase activity"/>
    <property type="evidence" value="ECO:0007669"/>
    <property type="project" value="UniProtKB-KW"/>
</dbReference>
<evidence type="ECO:0000313" key="3">
    <source>
        <dbReference type="Proteomes" id="UP000585474"/>
    </source>
</evidence>
<feature type="region of interest" description="Disordered" evidence="1">
    <location>
        <begin position="1"/>
        <end position="22"/>
    </location>
</feature>
<keyword evidence="2" id="KW-0808">Transferase</keyword>
<name>A0A7J0EE28_9ERIC</name>
<evidence type="ECO:0000313" key="2">
    <source>
        <dbReference type="EMBL" id="GFY83897.1"/>
    </source>
</evidence>
<keyword evidence="3" id="KW-1185">Reference proteome</keyword>
<protein>
    <submittedName>
        <fullName evidence="2">Galacturonosyltransferase 7</fullName>
    </submittedName>
</protein>
<dbReference type="Proteomes" id="UP000585474">
    <property type="component" value="Unassembled WGS sequence"/>
</dbReference>
<dbReference type="OrthoDB" id="1738974at2759"/>
<proteinExistence type="predicted"/>
<dbReference type="Pfam" id="PF25557">
    <property type="entry name" value="GAUT_1"/>
    <property type="match status" value="1"/>
</dbReference>
<reference evidence="2 3" key="1">
    <citation type="submission" date="2019-07" db="EMBL/GenBank/DDBJ databases">
        <title>De Novo Assembly of kiwifruit Actinidia rufa.</title>
        <authorList>
            <person name="Sugita-Konishi S."/>
            <person name="Sato K."/>
            <person name="Mori E."/>
            <person name="Abe Y."/>
            <person name="Kisaki G."/>
            <person name="Hamano K."/>
            <person name="Suezawa K."/>
            <person name="Otani M."/>
            <person name="Fukuda T."/>
            <person name="Manabe T."/>
            <person name="Gomi K."/>
            <person name="Tabuchi M."/>
            <person name="Akimitsu K."/>
            <person name="Kataoka I."/>
        </authorList>
    </citation>
    <scope>NUCLEOTIDE SEQUENCE [LARGE SCALE GENOMIC DNA]</scope>
    <source>
        <strain evidence="3">cv. Fuchu</strain>
    </source>
</reference>
<evidence type="ECO:0000256" key="1">
    <source>
        <dbReference type="SAM" id="MobiDB-lite"/>
    </source>
</evidence>
<organism evidence="2 3">
    <name type="scientific">Actinidia rufa</name>
    <dbReference type="NCBI Taxonomy" id="165716"/>
    <lineage>
        <taxon>Eukaryota</taxon>
        <taxon>Viridiplantae</taxon>
        <taxon>Streptophyta</taxon>
        <taxon>Embryophyta</taxon>
        <taxon>Tracheophyta</taxon>
        <taxon>Spermatophyta</taxon>
        <taxon>Magnoliopsida</taxon>
        <taxon>eudicotyledons</taxon>
        <taxon>Gunneridae</taxon>
        <taxon>Pentapetalae</taxon>
        <taxon>asterids</taxon>
        <taxon>Ericales</taxon>
        <taxon>Actinidiaceae</taxon>
        <taxon>Actinidia</taxon>
    </lineage>
</organism>
<comment type="caution">
    <text evidence="2">The sequence shown here is derived from an EMBL/GenBank/DDBJ whole genome shotgun (WGS) entry which is preliminary data.</text>
</comment>
<dbReference type="EMBL" id="BJWL01000003">
    <property type="protein sequence ID" value="GFY83897.1"/>
    <property type="molecule type" value="Genomic_DNA"/>
</dbReference>